<dbReference type="EMBL" id="BK016196">
    <property type="protein sequence ID" value="DAG01660.1"/>
    <property type="molecule type" value="Genomic_DNA"/>
</dbReference>
<name>A0A8S5V4P0_9CAUD</name>
<reference evidence="1" key="1">
    <citation type="journal article" date="2021" name="Proc. Natl. Acad. Sci. U.S.A.">
        <title>A Catalog of Tens of Thousands of Viruses from Human Metagenomes Reveals Hidden Associations with Chronic Diseases.</title>
        <authorList>
            <person name="Tisza M.J."/>
            <person name="Buck C.B."/>
        </authorList>
    </citation>
    <scope>NUCLEOTIDE SEQUENCE</scope>
    <source>
        <strain evidence="1">Ct87j35</strain>
    </source>
</reference>
<proteinExistence type="predicted"/>
<evidence type="ECO:0000313" key="1">
    <source>
        <dbReference type="EMBL" id="DAG01660.1"/>
    </source>
</evidence>
<sequence>MHHPSLTTGVILQTPRSNLIRYVQFPYLICTYDFLLVHHSF</sequence>
<protein>
    <submittedName>
        <fullName evidence="1">Uncharacterized protein</fullName>
    </submittedName>
</protein>
<organism evidence="1">
    <name type="scientific">Siphoviridae sp. ct87j35</name>
    <dbReference type="NCBI Taxonomy" id="2825356"/>
    <lineage>
        <taxon>Viruses</taxon>
        <taxon>Duplodnaviria</taxon>
        <taxon>Heunggongvirae</taxon>
        <taxon>Uroviricota</taxon>
        <taxon>Caudoviricetes</taxon>
    </lineage>
</organism>
<accession>A0A8S5V4P0</accession>